<comment type="caution">
    <text evidence="6">The sequence shown here is derived from an EMBL/GenBank/DDBJ whole genome shotgun (WGS) entry which is preliminary data.</text>
</comment>
<dbReference type="InterPro" id="IPR001647">
    <property type="entry name" value="HTH_TetR"/>
</dbReference>
<reference evidence="7" key="1">
    <citation type="journal article" date="2019" name="Int. J. Syst. Evol. Microbiol.">
        <title>The Global Catalogue of Microorganisms (GCM) 10K type strain sequencing project: providing services to taxonomists for standard genome sequencing and annotation.</title>
        <authorList>
            <consortium name="The Broad Institute Genomics Platform"/>
            <consortium name="The Broad Institute Genome Sequencing Center for Infectious Disease"/>
            <person name="Wu L."/>
            <person name="Ma J."/>
        </authorList>
    </citation>
    <scope>NUCLEOTIDE SEQUENCE [LARGE SCALE GENOMIC DNA]</scope>
    <source>
        <strain evidence="7">CCUG 56401</strain>
    </source>
</reference>
<name>A0ABW3FRC2_9PSEU</name>
<dbReference type="RefSeq" id="WP_263247349.1">
    <property type="nucleotide sequence ID" value="NZ_BAABLT010000020.1"/>
</dbReference>
<dbReference type="PANTHER" id="PTHR30055:SF234">
    <property type="entry name" value="HTH-TYPE TRANSCRIPTIONAL REGULATOR BETI"/>
    <property type="match status" value="1"/>
</dbReference>
<protein>
    <submittedName>
        <fullName evidence="6">TetR/AcrR family transcriptional regulator</fullName>
    </submittedName>
</protein>
<feature type="domain" description="HTH tetR-type" evidence="5">
    <location>
        <begin position="17"/>
        <end position="77"/>
    </location>
</feature>
<dbReference type="EMBL" id="JBHTIW010000005">
    <property type="protein sequence ID" value="MFD0920163.1"/>
    <property type="molecule type" value="Genomic_DNA"/>
</dbReference>
<dbReference type="PANTHER" id="PTHR30055">
    <property type="entry name" value="HTH-TYPE TRANSCRIPTIONAL REGULATOR RUTR"/>
    <property type="match status" value="1"/>
</dbReference>
<evidence type="ECO:0000256" key="3">
    <source>
        <dbReference type="ARBA" id="ARBA00023163"/>
    </source>
</evidence>
<dbReference type="InterPro" id="IPR009057">
    <property type="entry name" value="Homeodomain-like_sf"/>
</dbReference>
<gene>
    <name evidence="6" type="ORF">ACFQ16_10460</name>
</gene>
<keyword evidence="1" id="KW-0805">Transcription regulation</keyword>
<keyword evidence="3" id="KW-0804">Transcription</keyword>
<evidence type="ECO:0000256" key="1">
    <source>
        <dbReference type="ARBA" id="ARBA00023015"/>
    </source>
</evidence>
<dbReference type="SUPFAM" id="SSF46689">
    <property type="entry name" value="Homeodomain-like"/>
    <property type="match status" value="1"/>
</dbReference>
<keyword evidence="2 4" id="KW-0238">DNA-binding</keyword>
<dbReference type="PROSITE" id="PS50977">
    <property type="entry name" value="HTH_TETR_2"/>
    <property type="match status" value="1"/>
</dbReference>
<dbReference type="InterPro" id="IPR050109">
    <property type="entry name" value="HTH-type_TetR-like_transc_reg"/>
</dbReference>
<keyword evidence="7" id="KW-1185">Reference proteome</keyword>
<dbReference type="Pfam" id="PF00440">
    <property type="entry name" value="TetR_N"/>
    <property type="match status" value="1"/>
</dbReference>
<evidence type="ECO:0000256" key="2">
    <source>
        <dbReference type="ARBA" id="ARBA00023125"/>
    </source>
</evidence>
<proteinExistence type="predicted"/>
<dbReference type="PRINTS" id="PR00455">
    <property type="entry name" value="HTHTETR"/>
</dbReference>
<dbReference type="InterPro" id="IPR023772">
    <property type="entry name" value="DNA-bd_HTH_TetR-type_CS"/>
</dbReference>
<feature type="DNA-binding region" description="H-T-H motif" evidence="4">
    <location>
        <begin position="40"/>
        <end position="59"/>
    </location>
</feature>
<sequence>MRSDQVGSHPPQQARSREVLRRVLSSAERVLVADGFEEFTMAAVAEDAGVSVGAIYRRFAGKEELLAAVKDRMLSALEESLEESVRASGTDLASTVRAFVDSITASLAANDRAFPELLRPAAELAGRGRQAVASMQRIFEEATEPFLPEVRRQDPRAAVSAVHQMVVGSCVHRASMPRDSAPGYERSWEWYANQLSEMAIVYLTTAESAVSA</sequence>
<evidence type="ECO:0000313" key="7">
    <source>
        <dbReference type="Proteomes" id="UP001597018"/>
    </source>
</evidence>
<evidence type="ECO:0000259" key="5">
    <source>
        <dbReference type="PROSITE" id="PS50977"/>
    </source>
</evidence>
<dbReference type="Gene3D" id="1.10.357.10">
    <property type="entry name" value="Tetracycline Repressor, domain 2"/>
    <property type="match status" value="1"/>
</dbReference>
<dbReference type="Proteomes" id="UP001597018">
    <property type="component" value="Unassembled WGS sequence"/>
</dbReference>
<organism evidence="6 7">
    <name type="scientific">Saccharopolyspora rosea</name>
    <dbReference type="NCBI Taxonomy" id="524884"/>
    <lineage>
        <taxon>Bacteria</taxon>
        <taxon>Bacillati</taxon>
        <taxon>Actinomycetota</taxon>
        <taxon>Actinomycetes</taxon>
        <taxon>Pseudonocardiales</taxon>
        <taxon>Pseudonocardiaceae</taxon>
        <taxon>Saccharopolyspora</taxon>
    </lineage>
</organism>
<accession>A0ABW3FRC2</accession>
<dbReference type="PROSITE" id="PS01081">
    <property type="entry name" value="HTH_TETR_1"/>
    <property type="match status" value="1"/>
</dbReference>
<evidence type="ECO:0000313" key="6">
    <source>
        <dbReference type="EMBL" id="MFD0920163.1"/>
    </source>
</evidence>
<evidence type="ECO:0000256" key="4">
    <source>
        <dbReference type="PROSITE-ProRule" id="PRU00335"/>
    </source>
</evidence>